<protein>
    <submittedName>
        <fullName evidence="1">DUF5007 domain-containing protein</fullName>
    </submittedName>
</protein>
<dbReference type="PROSITE" id="PS51257">
    <property type="entry name" value="PROKAR_LIPOPROTEIN"/>
    <property type="match status" value="1"/>
</dbReference>
<reference evidence="1 2" key="1">
    <citation type="submission" date="2020-05" db="EMBL/GenBank/DDBJ databases">
        <title>Description of Pedobacter foliorum sp. nov.</title>
        <authorList>
            <person name="Qi S."/>
            <person name="Carlier A."/>
            <person name="Cnockaert M."/>
            <person name="Vandamme P."/>
        </authorList>
    </citation>
    <scope>NUCLEOTIDE SEQUENCE [LARGE SCALE GENOMIC DNA]</scope>
    <source>
        <strain evidence="1 2">LMG 31300</strain>
    </source>
</reference>
<organism evidence="1 2">
    <name type="scientific">Pedobacter boryungensis</name>
    <dbReference type="NCBI Taxonomy" id="869962"/>
    <lineage>
        <taxon>Bacteria</taxon>
        <taxon>Pseudomonadati</taxon>
        <taxon>Bacteroidota</taxon>
        <taxon>Sphingobacteriia</taxon>
        <taxon>Sphingobacteriales</taxon>
        <taxon>Sphingobacteriaceae</taxon>
        <taxon>Pedobacter</taxon>
    </lineage>
</organism>
<dbReference type="EMBL" id="JABMKV010000003">
    <property type="protein sequence ID" value="NQX32646.1"/>
    <property type="molecule type" value="Genomic_DNA"/>
</dbReference>
<dbReference type="Proteomes" id="UP000762110">
    <property type="component" value="Unassembled WGS sequence"/>
</dbReference>
<sequence length="354" mass="39760">MKNKIIIIACSCLLLFIGISGCKKITTGFLSDNLRYTANPLTVGQGVFLISTGIANDGSTPPFKITLLDVRNKATGKREEAFFKDYEVAVWKKAYNPLVDTTLALIDAKRGYEKKKPLYILESSGQLMFTQASDNVPAGEYLVDLQIENPNGTKVYKGICTINLTATKDYEYVNNPYFQALPVGSETAIPFPISENQPIDLSIGQAVNATLTIKRLAATPNQIVFKVLDKNGAVFPGKALSDRPSGNTYLKNLKTFAYKTTVTDTAILYDYAQARFPDPYWDNQSNALNCYYRIYENYIQSIDYADPLNWSPPTKMQYLTYTTQPVKVNFRINTKLNKPGKYLYELKLRLTKKP</sequence>
<keyword evidence="2" id="KW-1185">Reference proteome</keyword>
<accession>A0ABX2DH72</accession>
<dbReference type="RefSeq" id="WP_173272903.1">
    <property type="nucleotide sequence ID" value="NZ_JABMKV010000003.1"/>
</dbReference>
<evidence type="ECO:0000313" key="1">
    <source>
        <dbReference type="EMBL" id="NQX32646.1"/>
    </source>
</evidence>
<evidence type="ECO:0000313" key="2">
    <source>
        <dbReference type="Proteomes" id="UP000762110"/>
    </source>
</evidence>
<comment type="caution">
    <text evidence="1">The sequence shown here is derived from an EMBL/GenBank/DDBJ whole genome shotgun (WGS) entry which is preliminary data.</text>
</comment>
<gene>
    <name evidence="1" type="ORF">HQN85_12970</name>
</gene>
<proteinExistence type="predicted"/>
<name>A0ABX2DH72_9SPHI</name>